<dbReference type="EMBL" id="CP053712">
    <property type="protein sequence ID" value="QKE93818.1"/>
    <property type="molecule type" value="Genomic_DNA"/>
</dbReference>
<dbReference type="AlphaFoldDB" id="A0A6M8HZQ3"/>
<geneLocation type="plasmid" evidence="1 2">
    <name>unnamed5</name>
</geneLocation>
<name>A0A6M8HZQ3_9PROT</name>
<dbReference type="KEGG" id="lck:HN018_27105"/>
<reference evidence="1 2" key="1">
    <citation type="journal article" date="2014" name="World J. Microbiol. Biotechnol.">
        <title>Biodiversity and physiological characteristics of Antarctic and Arctic lichens-associated bacteria.</title>
        <authorList>
            <person name="Lee Y.M."/>
            <person name="Kim E.H."/>
            <person name="Lee H.K."/>
            <person name="Hong S.G."/>
        </authorList>
    </citation>
    <scope>NUCLEOTIDE SEQUENCE [LARGE SCALE GENOMIC DNA]</scope>
    <source>
        <strain evidence="1 2">PAMC 26569</strain>
        <plasmid evidence="1">unnamed5</plasmid>
    </source>
</reference>
<evidence type="ECO:0000313" key="1">
    <source>
        <dbReference type="EMBL" id="QKE93818.1"/>
    </source>
</evidence>
<sequence>MSSGNPSNRLVVIERAPSNVVAGPNAGVLCAIKNDRVGLALWWRKLCPGLAKAASDMLAGSTFSCSAVGEPRLAVQELLRAVPLQAAVLGSDIERLANLFSELGGSSVIRLRLEHGRLQTLRELQLDATRLRMLCTYAGPGIEWQDGQGTVRRMPEGHVAFLKGTRWLADDKDALVLHRSPTPANSRYTKDGWLLLCIDQPNLN</sequence>
<dbReference type="Pfam" id="PF08856">
    <property type="entry name" value="DUF1826"/>
    <property type="match status" value="1"/>
</dbReference>
<protein>
    <submittedName>
        <fullName evidence="1">DUF1826 domain-containing protein</fullName>
    </submittedName>
</protein>
<evidence type="ECO:0000313" key="2">
    <source>
        <dbReference type="Proteomes" id="UP000500767"/>
    </source>
</evidence>
<dbReference type="RefSeq" id="WP_171835213.1">
    <property type="nucleotide sequence ID" value="NZ_CP053712.1"/>
</dbReference>
<dbReference type="InterPro" id="IPR014955">
    <property type="entry name" value="DUF1826"/>
</dbReference>
<organism evidence="1 2">
    <name type="scientific">Lichenicola cladoniae</name>
    <dbReference type="NCBI Taxonomy" id="1484109"/>
    <lineage>
        <taxon>Bacteria</taxon>
        <taxon>Pseudomonadati</taxon>
        <taxon>Pseudomonadota</taxon>
        <taxon>Alphaproteobacteria</taxon>
        <taxon>Acetobacterales</taxon>
        <taxon>Acetobacteraceae</taxon>
        <taxon>Lichenicola</taxon>
    </lineage>
</organism>
<proteinExistence type="predicted"/>
<keyword evidence="1" id="KW-0614">Plasmid</keyword>
<dbReference type="Proteomes" id="UP000500767">
    <property type="component" value="Plasmid unnamed5"/>
</dbReference>
<accession>A0A6M8HZQ3</accession>
<keyword evidence="2" id="KW-1185">Reference proteome</keyword>
<gene>
    <name evidence="1" type="ORF">HN018_27105</name>
</gene>